<dbReference type="Proteomes" id="UP001501469">
    <property type="component" value="Unassembled WGS sequence"/>
</dbReference>
<keyword evidence="3" id="KW-1185">Reference proteome</keyword>
<gene>
    <name evidence="2" type="ORF">GCM10022409_17120</name>
</gene>
<proteinExistence type="predicted"/>
<keyword evidence="1" id="KW-0732">Signal</keyword>
<evidence type="ECO:0000313" key="3">
    <source>
        <dbReference type="Proteomes" id="UP001501469"/>
    </source>
</evidence>
<comment type="caution">
    <text evidence="2">The sequence shown here is derived from an EMBL/GenBank/DDBJ whole genome shotgun (WGS) entry which is preliminary data.</text>
</comment>
<feature type="chain" id="PRO_5045825091" evidence="1">
    <location>
        <begin position="18"/>
        <end position="138"/>
    </location>
</feature>
<protein>
    <submittedName>
        <fullName evidence="2">Uncharacterized protein</fullName>
    </submittedName>
</protein>
<organism evidence="2 3">
    <name type="scientific">Hymenobacter glaciei</name>
    <dbReference type="NCBI Taxonomy" id="877209"/>
    <lineage>
        <taxon>Bacteria</taxon>
        <taxon>Pseudomonadati</taxon>
        <taxon>Bacteroidota</taxon>
        <taxon>Cytophagia</taxon>
        <taxon>Cytophagales</taxon>
        <taxon>Hymenobacteraceae</taxon>
        <taxon>Hymenobacter</taxon>
    </lineage>
</organism>
<reference evidence="3" key="1">
    <citation type="journal article" date="2019" name="Int. J. Syst. Evol. Microbiol.">
        <title>The Global Catalogue of Microorganisms (GCM) 10K type strain sequencing project: providing services to taxonomists for standard genome sequencing and annotation.</title>
        <authorList>
            <consortium name="The Broad Institute Genomics Platform"/>
            <consortium name="The Broad Institute Genome Sequencing Center for Infectious Disease"/>
            <person name="Wu L."/>
            <person name="Ma J."/>
        </authorList>
    </citation>
    <scope>NUCLEOTIDE SEQUENCE [LARGE SCALE GENOMIC DNA]</scope>
    <source>
        <strain evidence="3">JCM 17225</strain>
    </source>
</reference>
<name>A0ABP7TYY3_9BACT</name>
<feature type="signal peptide" evidence="1">
    <location>
        <begin position="1"/>
        <end position="17"/>
    </location>
</feature>
<dbReference type="EMBL" id="BAABDK010000014">
    <property type="protein sequence ID" value="GAA4033393.1"/>
    <property type="molecule type" value="Genomic_DNA"/>
</dbReference>
<evidence type="ECO:0000313" key="2">
    <source>
        <dbReference type="EMBL" id="GAA4033393.1"/>
    </source>
</evidence>
<accession>A0ABP7TYY3</accession>
<evidence type="ECO:0000256" key="1">
    <source>
        <dbReference type="SAM" id="SignalP"/>
    </source>
</evidence>
<sequence length="138" mass="14310">MNLLASPLMLSLVLAPAAPTTGAVAGKLAALRATLARMEAKYPPKPQAAPQPIPPVSPAASAATVVLARAQSALFDARAAKYALRDEYRSGPGRFAQLRAAILRCREAQATYKAAAAAFHASPAGAALQAARAKYPRY</sequence>